<reference evidence="2" key="1">
    <citation type="submission" date="2016-02" db="EMBL/GenBank/DDBJ databases">
        <authorList>
            <person name="liu f."/>
        </authorList>
    </citation>
    <scope>NUCLEOTIDE SEQUENCE [LARGE SCALE GENOMIC DNA]</scope>
</reference>
<proteinExistence type="predicted"/>
<protein>
    <submittedName>
        <fullName evidence="1">Uncharacterized protein</fullName>
    </submittedName>
</protein>
<gene>
    <name evidence="1" type="ORF">FLM9_539</name>
</gene>
<dbReference type="InterPro" id="IPR036890">
    <property type="entry name" value="HATPase_C_sf"/>
</dbReference>
<evidence type="ECO:0000313" key="1">
    <source>
        <dbReference type="EMBL" id="SAY38638.1"/>
    </source>
</evidence>
<dbReference type="EMBL" id="FITM01000063">
    <property type="protein sequence ID" value="SAY38638.1"/>
    <property type="molecule type" value="Genomic_DNA"/>
</dbReference>
<name>A0A171DFZ7_9SYNE</name>
<keyword evidence="2" id="KW-1185">Reference proteome</keyword>
<dbReference type="Gene3D" id="3.30.565.10">
    <property type="entry name" value="Histidine kinase-like ATPase, C-terminal domain"/>
    <property type="match status" value="1"/>
</dbReference>
<evidence type="ECO:0000313" key="2">
    <source>
        <dbReference type="Proteomes" id="UP000182631"/>
    </source>
</evidence>
<accession>A0A171DFZ7</accession>
<sequence>MIHRQKQCQADERTAKHQRLPLGEKGLGRFAVYKLGDHITLMTRTQDADECVVEID</sequence>
<dbReference type="Proteomes" id="UP000182631">
    <property type="component" value="Unassembled WGS sequence"/>
</dbReference>
<organism evidence="1 2">
    <name type="scientific">Candidatus Synechococcus spongiarum</name>
    <dbReference type="NCBI Taxonomy" id="431041"/>
    <lineage>
        <taxon>Bacteria</taxon>
        <taxon>Bacillati</taxon>
        <taxon>Cyanobacteriota</taxon>
        <taxon>Cyanophyceae</taxon>
        <taxon>Synechococcales</taxon>
        <taxon>Synechococcaceae</taxon>
        <taxon>Synechococcus</taxon>
    </lineage>
</organism>
<dbReference type="AlphaFoldDB" id="A0A171DFZ7"/>